<dbReference type="EMBL" id="CM042061">
    <property type="protein sequence ID" value="KAI3673558.1"/>
    <property type="molecule type" value="Genomic_DNA"/>
</dbReference>
<evidence type="ECO:0000313" key="2">
    <source>
        <dbReference type="Proteomes" id="UP001055879"/>
    </source>
</evidence>
<dbReference type="Proteomes" id="UP001055879">
    <property type="component" value="Linkage Group LG15"/>
</dbReference>
<gene>
    <name evidence="1" type="ORF">L6452_39681</name>
</gene>
<accession>A0ACB8XSZ3</accession>
<sequence length="105" mass="11796">MMQWARVGLMGLLWALGRCNSRLGTWVRPSMEAGIVYGSWNQLNNSETISPTTFTSSTPSLLRLQADGGEQWARQRHRDESNDGGLFDLNKKPNNLVKLISSNLF</sequence>
<reference evidence="2" key="1">
    <citation type="journal article" date="2022" name="Mol. Ecol. Resour.">
        <title>The genomes of chicory, endive, great burdock and yacon provide insights into Asteraceae palaeo-polyploidization history and plant inulin production.</title>
        <authorList>
            <person name="Fan W."/>
            <person name="Wang S."/>
            <person name="Wang H."/>
            <person name="Wang A."/>
            <person name="Jiang F."/>
            <person name="Liu H."/>
            <person name="Zhao H."/>
            <person name="Xu D."/>
            <person name="Zhang Y."/>
        </authorList>
    </citation>
    <scope>NUCLEOTIDE SEQUENCE [LARGE SCALE GENOMIC DNA]</scope>
    <source>
        <strain evidence="2">cv. Niubang</strain>
    </source>
</reference>
<comment type="caution">
    <text evidence="1">The sequence shown here is derived from an EMBL/GenBank/DDBJ whole genome shotgun (WGS) entry which is preliminary data.</text>
</comment>
<evidence type="ECO:0000313" key="1">
    <source>
        <dbReference type="EMBL" id="KAI3673558.1"/>
    </source>
</evidence>
<protein>
    <submittedName>
        <fullName evidence="1">Uncharacterized protein</fullName>
    </submittedName>
</protein>
<reference evidence="1 2" key="2">
    <citation type="journal article" date="2022" name="Mol. Ecol. Resour.">
        <title>The genomes of chicory, endive, great burdock and yacon provide insights into Asteraceae paleo-polyploidization history and plant inulin production.</title>
        <authorList>
            <person name="Fan W."/>
            <person name="Wang S."/>
            <person name="Wang H."/>
            <person name="Wang A."/>
            <person name="Jiang F."/>
            <person name="Liu H."/>
            <person name="Zhao H."/>
            <person name="Xu D."/>
            <person name="Zhang Y."/>
        </authorList>
    </citation>
    <scope>NUCLEOTIDE SEQUENCE [LARGE SCALE GENOMIC DNA]</scope>
    <source>
        <strain evidence="2">cv. Niubang</strain>
    </source>
</reference>
<proteinExistence type="predicted"/>
<keyword evidence="2" id="KW-1185">Reference proteome</keyword>
<organism evidence="1 2">
    <name type="scientific">Arctium lappa</name>
    <name type="common">Greater burdock</name>
    <name type="synonym">Lappa major</name>
    <dbReference type="NCBI Taxonomy" id="4217"/>
    <lineage>
        <taxon>Eukaryota</taxon>
        <taxon>Viridiplantae</taxon>
        <taxon>Streptophyta</taxon>
        <taxon>Embryophyta</taxon>
        <taxon>Tracheophyta</taxon>
        <taxon>Spermatophyta</taxon>
        <taxon>Magnoliopsida</taxon>
        <taxon>eudicotyledons</taxon>
        <taxon>Gunneridae</taxon>
        <taxon>Pentapetalae</taxon>
        <taxon>asterids</taxon>
        <taxon>campanulids</taxon>
        <taxon>Asterales</taxon>
        <taxon>Asteraceae</taxon>
        <taxon>Carduoideae</taxon>
        <taxon>Cardueae</taxon>
        <taxon>Arctiinae</taxon>
        <taxon>Arctium</taxon>
    </lineage>
</organism>
<name>A0ACB8XSZ3_ARCLA</name>